<organism evidence="11 12">
    <name type="scientific">Clavelina lepadiformis</name>
    <name type="common">Light-bulb sea squirt</name>
    <name type="synonym">Ascidia lepadiformis</name>
    <dbReference type="NCBI Taxonomy" id="159417"/>
    <lineage>
        <taxon>Eukaryota</taxon>
        <taxon>Metazoa</taxon>
        <taxon>Chordata</taxon>
        <taxon>Tunicata</taxon>
        <taxon>Ascidiacea</taxon>
        <taxon>Aplousobranchia</taxon>
        <taxon>Clavelinidae</taxon>
        <taxon>Clavelina</taxon>
    </lineage>
</organism>
<evidence type="ECO:0000256" key="2">
    <source>
        <dbReference type="ARBA" id="ARBA00004496"/>
    </source>
</evidence>
<name>A0ABP0H0Z5_CLALP</name>
<sequence length="1417" mass="153568">MSEQEPWPNPQIDEVGGGTRSSQETLCNTENPEYEVNHADSAGISFQSTNIIDGELLVLSENDIAISEMSESFQGLHAPEILAAATVPTNLSLHSIDPSVFINEDTQMFYASSPAAVESPRDITSPCGPGDSSPFEAMESDGLVDPDESIFSASGHPSRRSFSSWHATPNALSTTTPGGSSDEDPYASSGSRKKRRRTRRDVYDHGFRYNSPSSQIPSPAPSGDTQANETEDSTAPTGIAMRSYIVNNSDSNLHATIMNANRRLSNASENSQSSYFNRDALSTMASGDSIINNHSMAGLPTDSSSTATAELPKKSPSVRRRQHHHHHRNVQPASAQSLHTQYPQSACGCSLHILTQPENQHRARYLTEGSRGPVKDSSQQGYPRLQLKGYTGKTTLQVFVGSESDDKIRPHGFYQACKVTGRNTTPCEEVEVEGTKVIHIPFDAQEIISVDCVGILKLRNADVEARIGVTRAKKRSQTVRLVFRVILEDMRAENASVPCILQVVSNRINCTQPPGQPEITKKSLERCPVEGGVEMFIIGRNFHRGLKVIFQDSEEPDGSHWHTQATIDKDTFNTTHMVIQVPSYHDQNIAKPVNVQLYVEHNSRKCDPHSFTFDPSSKQPAKAAKETENQDQKVEIPTDPVEAMLRDGKYSRKYLEALFARLCRSSDFQNNDVKPPVQFPDPEANNNMILSLPTLPQNTQPVLFSSNVASLPSTVQKPVPLQGTNGIQSASHTLIRPNIFQGHTSTSMRRTGVFSDFQNPVVMTPQSISSNQNSTNISTATIHPTASGMQQQVTLSINPPSQSQMSTVLSSSAVANAMQNAGLIVKSEDQQKLVWPTNQAGFPNSGAQQTHPQSSLLLGQPASIGGNVVFSSLTGGTFVSNSCTSQTVQPVNVIQQQATTTQPTPQVIQINNNLAASAQTSTPVQETVPTNPVSFAVAQHESWPGQIVRAAPNMVINNAALTTETFSSDINIIAYTVAQTMATENATPASGSLTTVNPAANIKISQGNQIAWPTSQHPASAPATTLLSTSQNQHQHPVTTQQASNPVFWRGNVQQTQPSQINAQVNVMPAEFILQETGNNQNSMPATTQQHFFALSNSMQIVDQKATSVAQVSNSKQAAGNFSNSVVLLSPNELSNSGTQQTVESLASPVVPSDTCLSVDFGNNFNINDGEAMEHSMLQTIISDCTNSRSSFNIDDSANHGQVEHIFQQQLPVNTGNGTQNAIFSGPQTSMSTSPCKIMQAPLQFVQSTSSDVEMMQVQQQPNKQFVQESQGLQVVQASLPISQKDIQKSSINLEDLLREPNVMQDTNIYLVSPVIQQQPQQDMVTDSSSAQSAGHIVYSITNTNINNNQQNQPMHIQQGEHNITPSNNMEGGTTNNNLKSDFQTIDGTALVIGNSEPAEFAQALGGFSQITASTEN</sequence>
<proteinExistence type="predicted"/>
<dbReference type="PROSITE" id="PS50254">
    <property type="entry name" value="REL_2"/>
    <property type="match status" value="1"/>
</dbReference>
<evidence type="ECO:0000256" key="7">
    <source>
        <dbReference type="ARBA" id="ARBA00023163"/>
    </source>
</evidence>
<dbReference type="PANTHER" id="PTHR12533:SF10">
    <property type="entry name" value="NUCLEAR FACTOR OF ACTIVATED T-CELLS 5"/>
    <property type="match status" value="1"/>
</dbReference>
<evidence type="ECO:0000256" key="9">
    <source>
        <dbReference type="SAM" id="MobiDB-lite"/>
    </source>
</evidence>
<evidence type="ECO:0000256" key="8">
    <source>
        <dbReference type="ARBA" id="ARBA00023242"/>
    </source>
</evidence>
<keyword evidence="6" id="KW-0238">DNA-binding</keyword>
<evidence type="ECO:0000313" key="11">
    <source>
        <dbReference type="EMBL" id="CAK8696150.1"/>
    </source>
</evidence>
<dbReference type="InterPro" id="IPR002909">
    <property type="entry name" value="IPT_dom"/>
</dbReference>
<protein>
    <recommendedName>
        <fullName evidence="10">RHD domain-containing protein</fullName>
    </recommendedName>
</protein>
<evidence type="ECO:0000256" key="1">
    <source>
        <dbReference type="ARBA" id="ARBA00004123"/>
    </source>
</evidence>
<dbReference type="SUPFAM" id="SSF81296">
    <property type="entry name" value="E set domains"/>
    <property type="match status" value="1"/>
</dbReference>
<evidence type="ECO:0000256" key="4">
    <source>
        <dbReference type="ARBA" id="ARBA00022553"/>
    </source>
</evidence>
<evidence type="ECO:0000259" key="10">
    <source>
        <dbReference type="PROSITE" id="PS50254"/>
    </source>
</evidence>
<dbReference type="Pfam" id="PF00554">
    <property type="entry name" value="RHD_DNA_bind"/>
    <property type="match status" value="1"/>
</dbReference>
<feature type="compositionally biased region" description="Acidic residues" evidence="9">
    <location>
        <begin position="138"/>
        <end position="148"/>
    </location>
</feature>
<keyword evidence="8" id="KW-0539">Nucleus</keyword>
<feature type="compositionally biased region" description="Polar residues" evidence="9">
    <location>
        <begin position="160"/>
        <end position="179"/>
    </location>
</feature>
<feature type="compositionally biased region" description="Basic and acidic residues" evidence="9">
    <location>
        <begin position="623"/>
        <end position="633"/>
    </location>
</feature>
<dbReference type="InterPro" id="IPR011539">
    <property type="entry name" value="RHD_DNA_bind_dom"/>
</dbReference>
<feature type="domain" description="RHD" evidence="10">
    <location>
        <begin position="348"/>
        <end position="515"/>
    </location>
</feature>
<dbReference type="EMBL" id="CAWYQH010000152">
    <property type="protein sequence ID" value="CAK8696150.1"/>
    <property type="molecule type" value="Genomic_DNA"/>
</dbReference>
<dbReference type="Gene3D" id="2.60.40.340">
    <property type="entry name" value="Rel homology domain (RHD), DNA-binding domain"/>
    <property type="match status" value="1"/>
</dbReference>
<feature type="region of interest" description="Disordered" evidence="9">
    <location>
        <begin position="608"/>
        <end position="633"/>
    </location>
</feature>
<keyword evidence="3" id="KW-0963">Cytoplasm</keyword>
<dbReference type="Gene3D" id="2.60.40.10">
    <property type="entry name" value="Immunoglobulins"/>
    <property type="match status" value="1"/>
</dbReference>
<accession>A0ABP0H0Z5</accession>
<dbReference type="SUPFAM" id="SSF49417">
    <property type="entry name" value="p53-like transcription factors"/>
    <property type="match status" value="1"/>
</dbReference>
<dbReference type="SMART" id="SM00429">
    <property type="entry name" value="IPT"/>
    <property type="match status" value="1"/>
</dbReference>
<evidence type="ECO:0000256" key="3">
    <source>
        <dbReference type="ARBA" id="ARBA00022490"/>
    </source>
</evidence>
<dbReference type="InterPro" id="IPR032397">
    <property type="entry name" value="RHD_dimer"/>
</dbReference>
<evidence type="ECO:0000313" key="12">
    <source>
        <dbReference type="Proteomes" id="UP001642483"/>
    </source>
</evidence>
<feature type="region of interest" description="Disordered" evidence="9">
    <location>
        <begin position="292"/>
        <end position="339"/>
    </location>
</feature>
<dbReference type="PANTHER" id="PTHR12533">
    <property type="entry name" value="NFAT"/>
    <property type="match status" value="1"/>
</dbReference>
<keyword evidence="5" id="KW-0805">Transcription regulation</keyword>
<feature type="compositionally biased region" description="Basic residues" evidence="9">
    <location>
        <begin position="316"/>
        <end position="329"/>
    </location>
</feature>
<feature type="region of interest" description="Disordered" evidence="9">
    <location>
        <begin position="1"/>
        <end position="27"/>
    </location>
</feature>
<gene>
    <name evidence="11" type="ORF">CVLEPA_LOCUS29333</name>
</gene>
<dbReference type="Pfam" id="PF16179">
    <property type="entry name" value="RHD_dimer"/>
    <property type="match status" value="1"/>
</dbReference>
<comment type="caution">
    <text evidence="11">The sequence shown here is derived from an EMBL/GenBank/DDBJ whole genome shotgun (WGS) entry which is preliminary data.</text>
</comment>
<feature type="compositionally biased region" description="Polar residues" evidence="9">
    <location>
        <begin position="223"/>
        <end position="236"/>
    </location>
</feature>
<keyword evidence="12" id="KW-1185">Reference proteome</keyword>
<dbReference type="InterPro" id="IPR014756">
    <property type="entry name" value="Ig_E-set"/>
</dbReference>
<dbReference type="Proteomes" id="UP001642483">
    <property type="component" value="Unassembled WGS sequence"/>
</dbReference>
<keyword evidence="4" id="KW-0597">Phosphoprotein</keyword>
<reference evidence="11 12" key="1">
    <citation type="submission" date="2024-02" db="EMBL/GenBank/DDBJ databases">
        <authorList>
            <person name="Daric V."/>
            <person name="Darras S."/>
        </authorList>
    </citation>
    <scope>NUCLEOTIDE SEQUENCE [LARGE SCALE GENOMIC DNA]</scope>
</reference>
<evidence type="ECO:0000256" key="6">
    <source>
        <dbReference type="ARBA" id="ARBA00023125"/>
    </source>
</evidence>
<dbReference type="InterPro" id="IPR037059">
    <property type="entry name" value="RHD_DNA_bind_dom_sf"/>
</dbReference>
<feature type="region of interest" description="Disordered" evidence="9">
    <location>
        <begin position="1360"/>
        <end position="1380"/>
    </location>
</feature>
<feature type="region of interest" description="Disordered" evidence="9">
    <location>
        <begin position="117"/>
        <end position="237"/>
    </location>
</feature>
<keyword evidence="7" id="KW-0804">Transcription</keyword>
<dbReference type="InterPro" id="IPR008366">
    <property type="entry name" value="NFAT"/>
</dbReference>
<dbReference type="InterPro" id="IPR008967">
    <property type="entry name" value="p53-like_TF_DNA-bd_sf"/>
</dbReference>
<evidence type="ECO:0000256" key="5">
    <source>
        <dbReference type="ARBA" id="ARBA00023015"/>
    </source>
</evidence>
<comment type="subcellular location">
    <subcellularLocation>
        <location evidence="2">Cytoplasm</location>
    </subcellularLocation>
    <subcellularLocation>
        <location evidence="1">Nucleus</location>
    </subcellularLocation>
</comment>
<dbReference type="InterPro" id="IPR013783">
    <property type="entry name" value="Ig-like_fold"/>
</dbReference>
<feature type="compositionally biased region" description="Polar residues" evidence="9">
    <location>
        <begin position="292"/>
        <end position="308"/>
    </location>
</feature>